<comment type="caution">
    <text evidence="1">The sequence shown here is derived from an EMBL/GenBank/DDBJ whole genome shotgun (WGS) entry which is preliminary data.</text>
</comment>
<dbReference type="EMBL" id="JABSTQ010011152">
    <property type="protein sequence ID" value="KAG0414737.1"/>
    <property type="molecule type" value="Genomic_DNA"/>
</dbReference>
<sequence length="351" mass="39067">MSGFSLNVVARSLNECLATPQEMKIDPYLAAFKELQKFFHDLGTVFGFINSDLDSKIAIMEEYRANPKVAKHYEGLCSMIAFEKSSKAIEDQSKPSGSRTLLRLHRALEFVARLFQRLSTANDDTGMGGLAQESYEETLARHHPWLIRKGAIWALLALPTLRKTYSEHLQREAEDRERRKRKASTVCEPVTEKKIKLGEETLYVERCLESSKAMLKRTQGFIKMGLRHKNIDEIESGQVLLAEANASLSANMAKLATLVARMKPVVATDPSESLTAKPMVLMSACSVARARVSSPDRLSPALRPVVFHPRLSHSPPLMARTSEDFPYSGFNGPQRGILHVDGLVDTLVGAV</sequence>
<evidence type="ECO:0000313" key="1">
    <source>
        <dbReference type="EMBL" id="KAG0414737.1"/>
    </source>
</evidence>
<reference evidence="1 2" key="1">
    <citation type="journal article" date="2020" name="Cell">
        <title>Large-Scale Comparative Analyses of Tick Genomes Elucidate Their Genetic Diversity and Vector Capacities.</title>
        <authorList>
            <consortium name="Tick Genome and Microbiome Consortium (TIGMIC)"/>
            <person name="Jia N."/>
            <person name="Wang J."/>
            <person name="Shi W."/>
            <person name="Du L."/>
            <person name="Sun Y."/>
            <person name="Zhan W."/>
            <person name="Jiang J.F."/>
            <person name="Wang Q."/>
            <person name="Zhang B."/>
            <person name="Ji P."/>
            <person name="Bell-Sakyi L."/>
            <person name="Cui X.M."/>
            <person name="Yuan T.T."/>
            <person name="Jiang B.G."/>
            <person name="Yang W.F."/>
            <person name="Lam T.T."/>
            <person name="Chang Q.C."/>
            <person name="Ding S.J."/>
            <person name="Wang X.J."/>
            <person name="Zhu J.G."/>
            <person name="Ruan X.D."/>
            <person name="Zhao L."/>
            <person name="Wei J.T."/>
            <person name="Ye R.Z."/>
            <person name="Que T.C."/>
            <person name="Du C.H."/>
            <person name="Zhou Y.H."/>
            <person name="Cheng J.X."/>
            <person name="Dai P.F."/>
            <person name="Guo W.B."/>
            <person name="Han X.H."/>
            <person name="Huang E.J."/>
            <person name="Li L.F."/>
            <person name="Wei W."/>
            <person name="Gao Y.C."/>
            <person name="Liu J.Z."/>
            <person name="Shao H.Z."/>
            <person name="Wang X."/>
            <person name="Wang C.C."/>
            <person name="Yang T.C."/>
            <person name="Huo Q.B."/>
            <person name="Li W."/>
            <person name="Chen H.Y."/>
            <person name="Chen S.E."/>
            <person name="Zhou L.G."/>
            <person name="Ni X.B."/>
            <person name="Tian J.H."/>
            <person name="Sheng Y."/>
            <person name="Liu T."/>
            <person name="Pan Y.S."/>
            <person name="Xia L.Y."/>
            <person name="Li J."/>
            <person name="Zhao F."/>
            <person name="Cao W.C."/>
        </authorList>
    </citation>
    <scope>NUCLEOTIDE SEQUENCE [LARGE SCALE GENOMIC DNA]</scope>
    <source>
        <strain evidence="1">Iper-2018</strain>
    </source>
</reference>
<evidence type="ECO:0000313" key="2">
    <source>
        <dbReference type="Proteomes" id="UP000805193"/>
    </source>
</evidence>
<protein>
    <submittedName>
        <fullName evidence="1">Uncharacterized protein</fullName>
    </submittedName>
</protein>
<keyword evidence="2" id="KW-1185">Reference proteome</keyword>
<organism evidence="1 2">
    <name type="scientific">Ixodes persulcatus</name>
    <name type="common">Taiga tick</name>
    <dbReference type="NCBI Taxonomy" id="34615"/>
    <lineage>
        <taxon>Eukaryota</taxon>
        <taxon>Metazoa</taxon>
        <taxon>Ecdysozoa</taxon>
        <taxon>Arthropoda</taxon>
        <taxon>Chelicerata</taxon>
        <taxon>Arachnida</taxon>
        <taxon>Acari</taxon>
        <taxon>Parasitiformes</taxon>
        <taxon>Ixodida</taxon>
        <taxon>Ixodoidea</taxon>
        <taxon>Ixodidae</taxon>
        <taxon>Ixodinae</taxon>
        <taxon>Ixodes</taxon>
    </lineage>
</organism>
<dbReference type="Proteomes" id="UP000805193">
    <property type="component" value="Unassembled WGS sequence"/>
</dbReference>
<gene>
    <name evidence="1" type="ORF">HPB47_008108</name>
</gene>
<name>A0AC60P601_IXOPE</name>
<proteinExistence type="predicted"/>
<accession>A0AC60P601</accession>